<dbReference type="SMART" id="SM00132">
    <property type="entry name" value="LIM"/>
    <property type="match status" value="1"/>
</dbReference>
<evidence type="ECO:0000256" key="1">
    <source>
        <dbReference type="ARBA" id="ARBA00004123"/>
    </source>
</evidence>
<dbReference type="GO" id="GO:0060537">
    <property type="term" value="P:muscle tissue development"/>
    <property type="evidence" value="ECO:0007669"/>
    <property type="project" value="TreeGrafter"/>
</dbReference>
<protein>
    <recommendedName>
        <fullName evidence="8">LIM zinc-binding domain-containing protein</fullName>
    </recommendedName>
</protein>
<dbReference type="GO" id="GO:0008307">
    <property type="term" value="F:structural constituent of muscle"/>
    <property type="evidence" value="ECO:0007669"/>
    <property type="project" value="TreeGrafter"/>
</dbReference>
<dbReference type="Proteomes" id="UP000663873">
    <property type="component" value="Unassembled WGS sequence"/>
</dbReference>
<dbReference type="Proteomes" id="UP000663833">
    <property type="component" value="Unassembled WGS sequence"/>
</dbReference>
<dbReference type="Gene3D" id="2.10.110.10">
    <property type="entry name" value="Cysteine Rich Protein"/>
    <property type="match status" value="1"/>
</dbReference>
<comment type="subcellular location">
    <subcellularLocation>
        <location evidence="1">Nucleus</location>
    </subcellularLocation>
</comment>
<feature type="domain" description="LIM zinc-binding" evidence="8">
    <location>
        <begin position="9"/>
        <end position="69"/>
    </location>
</feature>
<keyword evidence="18" id="KW-1185">Reference proteome</keyword>
<accession>A0A817RF47</accession>
<dbReference type="PROSITE" id="PS50023">
    <property type="entry name" value="LIM_DOMAIN_2"/>
    <property type="match status" value="1"/>
</dbReference>
<dbReference type="PROSITE" id="PS00478">
    <property type="entry name" value="LIM_DOMAIN_1"/>
    <property type="match status" value="1"/>
</dbReference>
<dbReference type="Proteomes" id="UP000663851">
    <property type="component" value="Unassembled WGS sequence"/>
</dbReference>
<keyword evidence="4 7" id="KW-0862">Zinc</keyword>
<comment type="caution">
    <text evidence="10">The sequence shown here is derived from an EMBL/GenBank/DDBJ whole genome shotgun (WGS) entry which is preliminary data.</text>
</comment>
<dbReference type="EMBL" id="CAJNYT010003493">
    <property type="protein sequence ID" value="CAF3570065.1"/>
    <property type="molecule type" value="Genomic_DNA"/>
</dbReference>
<dbReference type="EMBL" id="CAJOBP010000933">
    <property type="protein sequence ID" value="CAF4236823.1"/>
    <property type="molecule type" value="Genomic_DNA"/>
</dbReference>
<evidence type="ECO:0000313" key="16">
    <source>
        <dbReference type="EMBL" id="CAF4786273.1"/>
    </source>
</evidence>
<dbReference type="GO" id="GO:0042805">
    <property type="term" value="F:actinin binding"/>
    <property type="evidence" value="ECO:0007669"/>
    <property type="project" value="TreeGrafter"/>
</dbReference>
<sequence>MPFKNQETPHCPHCGHAGFQAESVSAAGKQWHKTCLTCGLCKKMIETTTMVEHVENEYCKQCYAGKFGIRGVEFGIEDGALGMDTGDHFIHKQFHH</sequence>
<evidence type="ECO:0000256" key="3">
    <source>
        <dbReference type="ARBA" id="ARBA00022737"/>
    </source>
</evidence>
<dbReference type="Proteomes" id="UP000663872">
    <property type="component" value="Unassembled WGS sequence"/>
</dbReference>
<dbReference type="GO" id="GO:0045214">
    <property type="term" value="P:sarcomere organization"/>
    <property type="evidence" value="ECO:0007669"/>
    <property type="project" value="TreeGrafter"/>
</dbReference>
<evidence type="ECO:0000313" key="17">
    <source>
        <dbReference type="Proteomes" id="UP000663833"/>
    </source>
</evidence>
<keyword evidence="5 7" id="KW-0440">LIM domain</keyword>
<dbReference type="EMBL" id="CAJNXB010001973">
    <property type="protein sequence ID" value="CAF3206097.1"/>
    <property type="molecule type" value="Genomic_DNA"/>
</dbReference>
<evidence type="ECO:0000313" key="18">
    <source>
        <dbReference type="Proteomes" id="UP000663873"/>
    </source>
</evidence>
<dbReference type="SUPFAM" id="SSF57716">
    <property type="entry name" value="Glucocorticoid receptor-like (DNA-binding domain)"/>
    <property type="match status" value="2"/>
</dbReference>
<dbReference type="Proteomes" id="UP000663825">
    <property type="component" value="Unassembled WGS sequence"/>
</dbReference>
<keyword evidence="6" id="KW-0539">Nucleus</keyword>
<dbReference type="GO" id="GO:0046872">
    <property type="term" value="F:metal ion binding"/>
    <property type="evidence" value="ECO:0007669"/>
    <property type="project" value="UniProtKB-KW"/>
</dbReference>
<evidence type="ECO:0000256" key="6">
    <source>
        <dbReference type="ARBA" id="ARBA00023242"/>
    </source>
</evidence>
<reference evidence="10" key="1">
    <citation type="submission" date="2021-02" db="EMBL/GenBank/DDBJ databases">
        <authorList>
            <person name="Nowell W R."/>
        </authorList>
    </citation>
    <scope>NUCLEOTIDE SEQUENCE</scope>
</reference>
<evidence type="ECO:0000313" key="14">
    <source>
        <dbReference type="EMBL" id="CAF4411422.1"/>
    </source>
</evidence>
<dbReference type="Pfam" id="PF00412">
    <property type="entry name" value="LIM"/>
    <property type="match status" value="1"/>
</dbReference>
<dbReference type="PANTHER" id="PTHR24215">
    <property type="entry name" value="RHO-GTPASE-ACTIVATING PROTEIN LRG1"/>
    <property type="match status" value="1"/>
</dbReference>
<dbReference type="EMBL" id="CAJOBS010001820">
    <property type="protein sequence ID" value="CAF4765225.1"/>
    <property type="molecule type" value="Genomic_DNA"/>
</dbReference>
<dbReference type="EMBL" id="CAJNYD010000437">
    <property type="protein sequence ID" value="CAF3259058.1"/>
    <property type="molecule type" value="Genomic_DNA"/>
</dbReference>
<dbReference type="InterPro" id="IPR001781">
    <property type="entry name" value="Znf_LIM"/>
</dbReference>
<keyword evidence="3" id="KW-0677">Repeat</keyword>
<evidence type="ECO:0000313" key="9">
    <source>
        <dbReference type="EMBL" id="CAF3206097.1"/>
    </source>
</evidence>
<evidence type="ECO:0000256" key="2">
    <source>
        <dbReference type="ARBA" id="ARBA00022723"/>
    </source>
</evidence>
<dbReference type="OrthoDB" id="25654at2759"/>
<dbReference type="EMBL" id="CAJOBO010001816">
    <property type="protein sequence ID" value="CAF4411422.1"/>
    <property type="molecule type" value="Genomic_DNA"/>
</dbReference>
<dbReference type="AlphaFoldDB" id="A0A817RF47"/>
<name>A0A817RF47_9BILA</name>
<dbReference type="Proteomes" id="UP000663848">
    <property type="component" value="Unassembled WGS sequence"/>
</dbReference>
<evidence type="ECO:0000313" key="12">
    <source>
        <dbReference type="EMBL" id="CAF3801289.1"/>
    </source>
</evidence>
<organism evidence="10 17">
    <name type="scientific">Rotaria socialis</name>
    <dbReference type="NCBI Taxonomy" id="392032"/>
    <lineage>
        <taxon>Eukaryota</taxon>
        <taxon>Metazoa</taxon>
        <taxon>Spiralia</taxon>
        <taxon>Gnathifera</taxon>
        <taxon>Rotifera</taxon>
        <taxon>Eurotatoria</taxon>
        <taxon>Bdelloidea</taxon>
        <taxon>Philodinida</taxon>
        <taxon>Philodinidae</taxon>
        <taxon>Rotaria</taxon>
    </lineage>
</organism>
<dbReference type="FunFam" id="2.10.110.10:FF:000001">
    <property type="entry name" value="Cysteine and glycine-rich protein 1"/>
    <property type="match status" value="1"/>
</dbReference>
<evidence type="ECO:0000256" key="4">
    <source>
        <dbReference type="ARBA" id="ARBA00022833"/>
    </source>
</evidence>
<dbReference type="GO" id="GO:0005634">
    <property type="term" value="C:nucleus"/>
    <property type="evidence" value="ECO:0007669"/>
    <property type="project" value="UniProtKB-SubCell"/>
</dbReference>
<gene>
    <name evidence="11" type="ORF">GRG538_LOCUS21171</name>
    <name evidence="14" type="ORF">HFQ381_LOCUS20844</name>
    <name evidence="12" type="ORF">KIK155_LOCUS32450</name>
    <name evidence="10" type="ORF">LUA448_LOCUS5283</name>
    <name evidence="16" type="ORF">QYT958_LOCUS23007</name>
    <name evidence="9" type="ORF">TIS948_LOCUS12881</name>
    <name evidence="15" type="ORF">TOA249_LOCUS21260</name>
    <name evidence="13" type="ORF">UJA718_LOCUS8687</name>
</gene>
<proteinExistence type="predicted"/>
<keyword evidence="2 7" id="KW-0479">Metal-binding</keyword>
<dbReference type="PANTHER" id="PTHR24215:SF35">
    <property type="entry name" value="MUSCLE LIM PROTEIN MLP84B"/>
    <property type="match status" value="1"/>
</dbReference>
<dbReference type="Proteomes" id="UP000663865">
    <property type="component" value="Unassembled WGS sequence"/>
</dbReference>
<evidence type="ECO:0000313" key="11">
    <source>
        <dbReference type="EMBL" id="CAF3570065.1"/>
    </source>
</evidence>
<evidence type="ECO:0000256" key="7">
    <source>
        <dbReference type="PROSITE-ProRule" id="PRU00125"/>
    </source>
</evidence>
<dbReference type="EMBL" id="CAJNYV010006094">
    <property type="protein sequence ID" value="CAF3801289.1"/>
    <property type="molecule type" value="Genomic_DNA"/>
</dbReference>
<dbReference type="EMBL" id="CAJOBR010004554">
    <property type="protein sequence ID" value="CAF4786273.1"/>
    <property type="molecule type" value="Genomic_DNA"/>
</dbReference>
<evidence type="ECO:0000313" key="10">
    <source>
        <dbReference type="EMBL" id="CAF3259058.1"/>
    </source>
</evidence>
<evidence type="ECO:0000313" key="15">
    <source>
        <dbReference type="EMBL" id="CAF4765225.1"/>
    </source>
</evidence>
<dbReference type="GO" id="GO:0030018">
    <property type="term" value="C:Z disc"/>
    <property type="evidence" value="ECO:0007669"/>
    <property type="project" value="TreeGrafter"/>
</dbReference>
<evidence type="ECO:0000313" key="13">
    <source>
        <dbReference type="EMBL" id="CAF4236823.1"/>
    </source>
</evidence>
<dbReference type="Proteomes" id="UP000663838">
    <property type="component" value="Unassembled WGS sequence"/>
</dbReference>
<evidence type="ECO:0000256" key="5">
    <source>
        <dbReference type="ARBA" id="ARBA00023038"/>
    </source>
</evidence>
<evidence type="ECO:0000259" key="8">
    <source>
        <dbReference type="PROSITE" id="PS50023"/>
    </source>
</evidence>